<dbReference type="Proteomes" id="UP001417504">
    <property type="component" value="Unassembled WGS sequence"/>
</dbReference>
<dbReference type="AlphaFoldDB" id="A0AAP0F6G1"/>
<comment type="caution">
    <text evidence="1">The sequence shown here is derived from an EMBL/GenBank/DDBJ whole genome shotgun (WGS) entry which is preliminary data.</text>
</comment>
<evidence type="ECO:0000313" key="1">
    <source>
        <dbReference type="EMBL" id="KAK9103307.1"/>
    </source>
</evidence>
<reference evidence="1 2" key="1">
    <citation type="submission" date="2024-01" db="EMBL/GenBank/DDBJ databases">
        <title>Genome assemblies of Stephania.</title>
        <authorList>
            <person name="Yang L."/>
        </authorList>
    </citation>
    <scope>NUCLEOTIDE SEQUENCE [LARGE SCALE GENOMIC DNA]</scope>
    <source>
        <strain evidence="1">QJT</strain>
        <tissue evidence="1">Leaf</tissue>
    </source>
</reference>
<protein>
    <submittedName>
        <fullName evidence="1">Uncharacterized protein</fullName>
    </submittedName>
</protein>
<keyword evidence="2" id="KW-1185">Reference proteome</keyword>
<dbReference type="EMBL" id="JBBNAE010000008">
    <property type="protein sequence ID" value="KAK9103307.1"/>
    <property type="molecule type" value="Genomic_DNA"/>
</dbReference>
<proteinExistence type="predicted"/>
<name>A0AAP0F6G1_9MAGN</name>
<organism evidence="1 2">
    <name type="scientific">Stephania japonica</name>
    <dbReference type="NCBI Taxonomy" id="461633"/>
    <lineage>
        <taxon>Eukaryota</taxon>
        <taxon>Viridiplantae</taxon>
        <taxon>Streptophyta</taxon>
        <taxon>Embryophyta</taxon>
        <taxon>Tracheophyta</taxon>
        <taxon>Spermatophyta</taxon>
        <taxon>Magnoliopsida</taxon>
        <taxon>Ranunculales</taxon>
        <taxon>Menispermaceae</taxon>
        <taxon>Menispermoideae</taxon>
        <taxon>Cissampelideae</taxon>
        <taxon>Stephania</taxon>
    </lineage>
</organism>
<accession>A0AAP0F6G1</accession>
<evidence type="ECO:0000313" key="2">
    <source>
        <dbReference type="Proteomes" id="UP001417504"/>
    </source>
</evidence>
<sequence length="104" mass="11296">MSGGIRLDQVCGPWLGGDLNHSNRLDQIGPDLDFDCWGRYDCRALEVSGGDETELGLKGIDKVEGGKRGSAAVLGRCGGRDQRCSEGCRKDDRELQVDPQRGMN</sequence>
<gene>
    <name evidence="1" type="ORF">Sjap_020561</name>
</gene>